<feature type="binding site" evidence="2">
    <location>
        <begin position="429"/>
        <end position="431"/>
    </location>
    <ligand>
        <name>L-glutamate</name>
        <dbReference type="ChEBI" id="CHEBI:29985"/>
    </ligand>
</feature>
<dbReference type="PANTHER" id="PTHR11686:SF62">
    <property type="entry name" value="GLUTATHIONE HYDROLASE"/>
    <property type="match status" value="1"/>
</dbReference>
<comment type="function">
    <text evidence="3">Cleaves the gamma-glutamyl peptide bond of glutathione and glutathione conjugates.</text>
</comment>
<organism evidence="4 5">
    <name type="scientific">Ophiocordyceps sinensis</name>
    <dbReference type="NCBI Taxonomy" id="72228"/>
    <lineage>
        <taxon>Eukaryota</taxon>
        <taxon>Fungi</taxon>
        <taxon>Dikarya</taxon>
        <taxon>Ascomycota</taxon>
        <taxon>Pezizomycotina</taxon>
        <taxon>Sordariomycetes</taxon>
        <taxon>Hypocreomycetidae</taxon>
        <taxon>Hypocreales</taxon>
        <taxon>Ophiocordycipitaceae</taxon>
        <taxon>Ophiocordyceps</taxon>
    </lineage>
</organism>
<evidence type="ECO:0000256" key="2">
    <source>
        <dbReference type="PIRSR" id="PIRSR600101-2"/>
    </source>
</evidence>
<keyword evidence="3" id="KW-0378">Hydrolase</keyword>
<dbReference type="Proteomes" id="UP000557566">
    <property type="component" value="Unassembled WGS sequence"/>
</dbReference>
<dbReference type="FunFam" id="3.60.20.40:FF:000008">
    <property type="entry name" value="Gamma-glutamyltranspeptidase (Eurofung)"/>
    <property type="match status" value="1"/>
</dbReference>
<dbReference type="Pfam" id="PF01019">
    <property type="entry name" value="G_glu_transpept"/>
    <property type="match status" value="1"/>
</dbReference>
<comment type="caution">
    <text evidence="4">The sequence shown here is derived from an EMBL/GenBank/DDBJ whole genome shotgun (WGS) entry which is preliminary data.</text>
</comment>
<gene>
    <name evidence="4" type="ORF">G6O67_005784</name>
</gene>
<comment type="catalytic activity">
    <reaction evidence="3">
        <text>an S-substituted glutathione + H2O = an S-substituted L-cysteinylglycine + L-glutamate</text>
        <dbReference type="Rhea" id="RHEA:59468"/>
        <dbReference type="ChEBI" id="CHEBI:15377"/>
        <dbReference type="ChEBI" id="CHEBI:29985"/>
        <dbReference type="ChEBI" id="CHEBI:90779"/>
        <dbReference type="ChEBI" id="CHEBI:143103"/>
        <dbReference type="EC" id="3.4.19.13"/>
    </reaction>
</comment>
<dbReference type="SUPFAM" id="SSF56235">
    <property type="entry name" value="N-terminal nucleophile aminohydrolases (Ntn hydrolases)"/>
    <property type="match status" value="1"/>
</dbReference>
<dbReference type="UniPathway" id="UPA00204"/>
<dbReference type="OrthoDB" id="1081007at2759"/>
<dbReference type="NCBIfam" id="TIGR00066">
    <property type="entry name" value="g_glut_trans"/>
    <property type="match status" value="1"/>
</dbReference>
<feature type="binding site" evidence="2">
    <location>
        <begin position="481"/>
        <end position="482"/>
    </location>
    <ligand>
        <name>L-glutamate</name>
        <dbReference type="ChEBI" id="CHEBI:29985"/>
    </ligand>
</feature>
<evidence type="ECO:0000313" key="5">
    <source>
        <dbReference type="Proteomes" id="UP000557566"/>
    </source>
</evidence>
<protein>
    <recommendedName>
        <fullName evidence="3">Glutathione hydrolase</fullName>
        <ecNumber evidence="3">2.3.2.2</ecNumber>
        <ecNumber evidence="3">3.4.19.13</ecNumber>
    </recommendedName>
    <alternativeName>
        <fullName evidence="3">Gamma-glutamyltransferase</fullName>
    </alternativeName>
    <alternativeName>
        <fullName evidence="3">Gamma-glutamyltranspeptidase</fullName>
    </alternativeName>
</protein>
<keyword evidence="3" id="KW-0012">Acyltransferase</keyword>
<dbReference type="GO" id="GO:0006751">
    <property type="term" value="P:glutathione catabolic process"/>
    <property type="evidence" value="ECO:0007669"/>
    <property type="project" value="UniProtKB-UniRule"/>
</dbReference>
<dbReference type="GO" id="GO:0036374">
    <property type="term" value="F:glutathione hydrolase activity"/>
    <property type="evidence" value="ECO:0007669"/>
    <property type="project" value="UniProtKB-UniRule"/>
</dbReference>
<dbReference type="Gene3D" id="3.60.20.40">
    <property type="match status" value="1"/>
</dbReference>
<dbReference type="EC" id="3.4.19.13" evidence="3"/>
<comment type="pathway">
    <text evidence="3">Sulfur metabolism; glutathione metabolism.</text>
</comment>
<feature type="binding site" evidence="2">
    <location>
        <position position="504"/>
    </location>
    <ligand>
        <name>L-glutamate</name>
        <dbReference type="ChEBI" id="CHEBI:29985"/>
    </ligand>
</feature>
<keyword evidence="5" id="KW-1185">Reference proteome</keyword>
<dbReference type="InterPro" id="IPR043138">
    <property type="entry name" value="GGT_lsub"/>
</dbReference>
<dbReference type="InterPro" id="IPR000101">
    <property type="entry name" value="GGT_peptidase"/>
</dbReference>
<dbReference type="InterPro" id="IPR043137">
    <property type="entry name" value="GGT_ssub_C"/>
</dbReference>
<keyword evidence="3" id="KW-0808">Transferase</keyword>
<evidence type="ECO:0000313" key="4">
    <source>
        <dbReference type="EMBL" id="KAF4507112.1"/>
    </source>
</evidence>
<feature type="binding site" evidence="2">
    <location>
        <position position="453"/>
    </location>
    <ligand>
        <name>L-glutamate</name>
        <dbReference type="ChEBI" id="CHEBI:29985"/>
    </ligand>
</feature>
<dbReference type="EC" id="2.3.2.2" evidence="3"/>
<dbReference type="GO" id="GO:0005886">
    <property type="term" value="C:plasma membrane"/>
    <property type="evidence" value="ECO:0007669"/>
    <property type="project" value="TreeGrafter"/>
</dbReference>
<accession>A0A8H4PLQ8</accession>
<comment type="catalytic activity">
    <reaction evidence="3">
        <text>glutathione + H2O = L-cysteinylglycine + L-glutamate</text>
        <dbReference type="Rhea" id="RHEA:28807"/>
        <dbReference type="ChEBI" id="CHEBI:15377"/>
        <dbReference type="ChEBI" id="CHEBI:29985"/>
        <dbReference type="ChEBI" id="CHEBI:57925"/>
        <dbReference type="ChEBI" id="CHEBI:61694"/>
        <dbReference type="EC" id="3.4.19.13"/>
    </reaction>
</comment>
<feature type="active site" description="Nucleophile" evidence="1">
    <location>
        <position position="411"/>
    </location>
</feature>
<dbReference type="EMBL" id="JAAVMX010000006">
    <property type="protein sequence ID" value="KAF4507112.1"/>
    <property type="molecule type" value="Genomic_DNA"/>
</dbReference>
<evidence type="ECO:0000256" key="3">
    <source>
        <dbReference type="RuleBase" id="RU368068"/>
    </source>
</evidence>
<dbReference type="AlphaFoldDB" id="A0A8H4PLQ8"/>
<dbReference type="PANTHER" id="PTHR11686">
    <property type="entry name" value="GAMMA GLUTAMYL TRANSPEPTIDASE"/>
    <property type="match status" value="1"/>
</dbReference>
<dbReference type="PRINTS" id="PR01210">
    <property type="entry name" value="GGTRANSPTASE"/>
</dbReference>
<dbReference type="GO" id="GO:0103068">
    <property type="term" value="F:leukotriene C4 gamma-glutamyl transferase activity"/>
    <property type="evidence" value="ECO:0007669"/>
    <property type="project" value="UniProtKB-EC"/>
</dbReference>
<reference evidence="4 5" key="1">
    <citation type="journal article" date="2020" name="Genome Biol. Evol.">
        <title>A new high-quality draft genome assembly of the Chinese cordyceps Ophiocordyceps sinensis.</title>
        <authorList>
            <person name="Shu R."/>
            <person name="Zhang J."/>
            <person name="Meng Q."/>
            <person name="Zhang H."/>
            <person name="Zhou G."/>
            <person name="Li M."/>
            <person name="Wu P."/>
            <person name="Zhao Y."/>
            <person name="Chen C."/>
            <person name="Qin Q."/>
        </authorList>
    </citation>
    <scope>NUCLEOTIDE SEQUENCE [LARGE SCALE GENOMIC DNA]</scope>
    <source>
        <strain evidence="4 5">IOZ07</strain>
    </source>
</reference>
<sequence length="601" mass="63860">MHYTRAYTNRTDTATRTMGSSGFPTCRLASCLIAVLACHALTAGATPPNMVVMGPPSRGASAGAVASESRECSAIGRDLLARGGNAVDAVVGTTLCVGVVAMYHTGIGGGGFALVRDARGNYEAVDFRETAPAAAHEDMFMHNARGSVVGGLAVGVPGEVRGLEYMHKKYGVLEWKTVVQGSARVARHGFRVSKDLVHFMTDANGNPIHDFLLDDPSFAQDFAPNGTLLGEGDVMTRRRYASALDDIAQHGADAFYTGHLATAMIKQIQQTNGTMTLADLQNYTVVSRPAQSTRFRGLDLYTVGAPASGVVGLGILKTMEQFGVDADDDKGLAAHRFTEAMRFAYGARADLADPAFADDDCSGANKVTALERLLLDDVHAQHVRRRISDRRTQPVRAYNPGAVYAPEGHGTSHVVAADGSGLAVSLTSTVNLVFGAQMMEPTSGIILNNQMNDFSIPNVPNSFGFQPSPANFIRPGKRPLSSVTPVIAAYPNGTLRAVVGASGGSRIISSTAAVLWHLVDHAMTLAAALREPRLHDQLMPNTVLLEYAYDNRTAAALTHRGHRVTWVHEGLSAVQAIMRLDDGTFDAVGEPRQHNSAGLVV</sequence>
<evidence type="ECO:0000256" key="1">
    <source>
        <dbReference type="PIRSR" id="PIRSR600101-1"/>
    </source>
</evidence>
<dbReference type="Gene3D" id="1.10.246.130">
    <property type="match status" value="1"/>
</dbReference>
<name>A0A8H4PLQ8_9HYPO</name>
<comment type="catalytic activity">
    <reaction evidence="3">
        <text>an N-terminal (5-L-glutamyl)-[peptide] + an alpha-amino acid = 5-L-glutamyl amino acid + an N-terminal L-alpha-aminoacyl-[peptide]</text>
        <dbReference type="Rhea" id="RHEA:23904"/>
        <dbReference type="Rhea" id="RHEA-COMP:9780"/>
        <dbReference type="Rhea" id="RHEA-COMP:9795"/>
        <dbReference type="ChEBI" id="CHEBI:77644"/>
        <dbReference type="ChEBI" id="CHEBI:78597"/>
        <dbReference type="ChEBI" id="CHEBI:78599"/>
        <dbReference type="ChEBI" id="CHEBI:78608"/>
        <dbReference type="EC" id="2.3.2.2"/>
    </reaction>
</comment>
<dbReference type="InterPro" id="IPR029055">
    <property type="entry name" value="Ntn_hydrolases_N"/>
</dbReference>
<feature type="binding site" evidence="2">
    <location>
        <position position="128"/>
    </location>
    <ligand>
        <name>L-glutamate</name>
        <dbReference type="ChEBI" id="CHEBI:29985"/>
    </ligand>
</feature>
<proteinExistence type="predicted"/>